<dbReference type="Proteomes" id="UP000800097">
    <property type="component" value="Unassembled WGS sequence"/>
</dbReference>
<evidence type="ECO:0000313" key="8">
    <source>
        <dbReference type="EMBL" id="KAF2277284.1"/>
    </source>
</evidence>
<feature type="compositionally biased region" description="Acidic residues" evidence="7">
    <location>
        <begin position="66"/>
        <end position="77"/>
    </location>
</feature>
<proteinExistence type="inferred from homology"/>
<dbReference type="InterPro" id="IPR018552">
    <property type="entry name" value="CENP-X"/>
</dbReference>
<dbReference type="GO" id="GO:0006281">
    <property type="term" value="P:DNA repair"/>
    <property type="evidence" value="ECO:0007669"/>
    <property type="project" value="UniProtKB-KW"/>
</dbReference>
<evidence type="ECO:0000256" key="5">
    <source>
        <dbReference type="ARBA" id="ARBA00023204"/>
    </source>
</evidence>
<dbReference type="GO" id="GO:0031297">
    <property type="term" value="P:replication fork processing"/>
    <property type="evidence" value="ECO:0007669"/>
    <property type="project" value="TreeGrafter"/>
</dbReference>
<name>A0A6A6JM16_WESOR</name>
<sequence length="183" mass="19800">MAPGTANPTKRKGPAFKPPRPVKAPVQSSTSTKPTTGAPSARSSAVAKNAASSRRTDAAPMVINSSEEEVDEDPFAGSDVDELMDEVAEDATDAIQSQPQLEPIPEKLLGRLLQEGFEDENTKIHRGAMELTAKYMDIFVREALSRAVHERREADKARGGQSGTVFLQVEDLEKLAPQLVLDF</sequence>
<dbReference type="GO" id="GO:0051382">
    <property type="term" value="P:kinetochore assembly"/>
    <property type="evidence" value="ECO:0007669"/>
    <property type="project" value="InterPro"/>
</dbReference>
<dbReference type="PANTHER" id="PTHR28680:SF1">
    <property type="entry name" value="CENTROMERE PROTEIN X"/>
    <property type="match status" value="1"/>
</dbReference>
<evidence type="ECO:0000313" key="9">
    <source>
        <dbReference type="Proteomes" id="UP000800097"/>
    </source>
</evidence>
<evidence type="ECO:0000256" key="3">
    <source>
        <dbReference type="ARBA" id="ARBA00022763"/>
    </source>
</evidence>
<keyword evidence="9" id="KW-1185">Reference proteome</keyword>
<dbReference type="EMBL" id="ML986491">
    <property type="protein sequence ID" value="KAF2277284.1"/>
    <property type="molecule type" value="Genomic_DNA"/>
</dbReference>
<dbReference type="Pfam" id="PF09415">
    <property type="entry name" value="CENP-X"/>
    <property type="match status" value="1"/>
</dbReference>
<dbReference type="GO" id="GO:0003677">
    <property type="term" value="F:DNA binding"/>
    <property type="evidence" value="ECO:0007669"/>
    <property type="project" value="UniProtKB-KW"/>
</dbReference>
<evidence type="ECO:0000256" key="6">
    <source>
        <dbReference type="ARBA" id="ARBA00023242"/>
    </source>
</evidence>
<dbReference type="InterPro" id="IPR009072">
    <property type="entry name" value="Histone-fold"/>
</dbReference>
<feature type="compositionally biased region" description="Polar residues" evidence="7">
    <location>
        <begin position="26"/>
        <end position="43"/>
    </location>
</feature>
<dbReference type="GO" id="GO:0046982">
    <property type="term" value="F:protein heterodimerization activity"/>
    <property type="evidence" value="ECO:0007669"/>
    <property type="project" value="InterPro"/>
</dbReference>
<evidence type="ECO:0000256" key="4">
    <source>
        <dbReference type="ARBA" id="ARBA00023125"/>
    </source>
</evidence>
<dbReference type="RefSeq" id="XP_033654823.1">
    <property type="nucleotide sequence ID" value="XM_033795522.1"/>
</dbReference>
<keyword evidence="4" id="KW-0238">DNA-binding</keyword>
<gene>
    <name evidence="8" type="ORF">EI97DRAFT_375665</name>
</gene>
<accession>A0A6A6JM16</accession>
<comment type="subcellular location">
    <subcellularLocation>
        <location evidence="1">Nucleus</location>
    </subcellularLocation>
</comment>
<keyword evidence="6" id="KW-0539">Nucleus</keyword>
<dbReference type="AlphaFoldDB" id="A0A6A6JM16"/>
<organism evidence="8 9">
    <name type="scientific">Westerdykella ornata</name>
    <dbReference type="NCBI Taxonomy" id="318751"/>
    <lineage>
        <taxon>Eukaryota</taxon>
        <taxon>Fungi</taxon>
        <taxon>Dikarya</taxon>
        <taxon>Ascomycota</taxon>
        <taxon>Pezizomycotina</taxon>
        <taxon>Dothideomycetes</taxon>
        <taxon>Pleosporomycetidae</taxon>
        <taxon>Pleosporales</taxon>
        <taxon>Sporormiaceae</taxon>
        <taxon>Westerdykella</taxon>
    </lineage>
</organism>
<evidence type="ECO:0000256" key="2">
    <source>
        <dbReference type="ARBA" id="ARBA00009359"/>
    </source>
</evidence>
<dbReference type="Gene3D" id="1.10.20.10">
    <property type="entry name" value="Histone, subunit A"/>
    <property type="match status" value="1"/>
</dbReference>
<dbReference type="PANTHER" id="PTHR28680">
    <property type="entry name" value="CENTROMERE PROTEIN X"/>
    <property type="match status" value="1"/>
</dbReference>
<evidence type="ECO:0000256" key="1">
    <source>
        <dbReference type="ARBA" id="ARBA00004123"/>
    </source>
</evidence>
<feature type="region of interest" description="Disordered" evidence="7">
    <location>
        <begin position="1"/>
        <end position="77"/>
    </location>
</feature>
<dbReference type="OrthoDB" id="2500381at2759"/>
<protein>
    <submittedName>
        <fullName evidence="8">Uncharacterized protein</fullName>
    </submittedName>
</protein>
<dbReference type="GO" id="GO:0071821">
    <property type="term" value="C:FANCM-MHF complex"/>
    <property type="evidence" value="ECO:0007669"/>
    <property type="project" value="TreeGrafter"/>
</dbReference>
<keyword evidence="3" id="KW-0227">DNA damage</keyword>
<dbReference type="CDD" id="cd22921">
    <property type="entry name" value="HFD_CENP-X"/>
    <property type="match status" value="1"/>
</dbReference>
<dbReference type="GO" id="GO:0000712">
    <property type="term" value="P:resolution of meiotic recombination intermediates"/>
    <property type="evidence" value="ECO:0007669"/>
    <property type="project" value="TreeGrafter"/>
</dbReference>
<keyword evidence="5" id="KW-0234">DNA repair</keyword>
<dbReference type="GeneID" id="54548697"/>
<evidence type="ECO:0000256" key="7">
    <source>
        <dbReference type="SAM" id="MobiDB-lite"/>
    </source>
</evidence>
<reference evidence="8" key="1">
    <citation type="journal article" date="2020" name="Stud. Mycol.">
        <title>101 Dothideomycetes genomes: a test case for predicting lifestyles and emergence of pathogens.</title>
        <authorList>
            <person name="Haridas S."/>
            <person name="Albert R."/>
            <person name="Binder M."/>
            <person name="Bloem J."/>
            <person name="Labutti K."/>
            <person name="Salamov A."/>
            <person name="Andreopoulos B."/>
            <person name="Baker S."/>
            <person name="Barry K."/>
            <person name="Bills G."/>
            <person name="Bluhm B."/>
            <person name="Cannon C."/>
            <person name="Castanera R."/>
            <person name="Culley D."/>
            <person name="Daum C."/>
            <person name="Ezra D."/>
            <person name="Gonzalez J."/>
            <person name="Henrissat B."/>
            <person name="Kuo A."/>
            <person name="Liang C."/>
            <person name="Lipzen A."/>
            <person name="Lutzoni F."/>
            <person name="Magnuson J."/>
            <person name="Mondo S."/>
            <person name="Nolan M."/>
            <person name="Ohm R."/>
            <person name="Pangilinan J."/>
            <person name="Park H.-J."/>
            <person name="Ramirez L."/>
            <person name="Alfaro M."/>
            <person name="Sun H."/>
            <person name="Tritt A."/>
            <person name="Yoshinaga Y."/>
            <person name="Zwiers L.-H."/>
            <person name="Turgeon B."/>
            <person name="Goodwin S."/>
            <person name="Spatafora J."/>
            <person name="Crous P."/>
            <person name="Grigoriev I."/>
        </authorList>
    </citation>
    <scope>NUCLEOTIDE SEQUENCE</scope>
    <source>
        <strain evidence="8">CBS 379.55</strain>
    </source>
</reference>
<comment type="similarity">
    <text evidence="2">Belongs to the CENP-X/MHF2 family.</text>
</comment>